<organism evidence="1 2">
    <name type="scientific">Camellia sinensis</name>
    <name type="common">Tea plant</name>
    <name type="synonym">Thea sinensis</name>
    <dbReference type="NCBI Taxonomy" id="4442"/>
    <lineage>
        <taxon>Eukaryota</taxon>
        <taxon>Viridiplantae</taxon>
        <taxon>Streptophyta</taxon>
        <taxon>Embryophyta</taxon>
        <taxon>Tracheophyta</taxon>
        <taxon>Spermatophyta</taxon>
        <taxon>Magnoliopsida</taxon>
        <taxon>eudicotyledons</taxon>
        <taxon>Gunneridae</taxon>
        <taxon>Pentapetalae</taxon>
        <taxon>asterids</taxon>
        <taxon>Ericales</taxon>
        <taxon>Theaceae</taxon>
        <taxon>Camellia</taxon>
    </lineage>
</organism>
<sequence length="195" mass="22677">MIPCESQLCVSSQHQLTYRNPRTRLDLVSNVNAECMRKQPLTRATDVVFDMKNDYRLDISYRVAWLGIEKGRGEVYGDHAMSFNQLRWYNNAVTEHNPQNGFKHCRQLLFLDSTFLNRRFKGNLFTATTKDGNQGIAILQQVLEVVDGTRMLTFIFDRNVGLLQSMPFVFPSAHHAFCLLHLQMNLRDRMKFVNT</sequence>
<dbReference type="PANTHER" id="PTHR31973:SF166">
    <property type="entry name" value="OS10G0104700 PROTEIN"/>
    <property type="match status" value="1"/>
</dbReference>
<comment type="caution">
    <text evidence="1">The sequence shown here is derived from an EMBL/GenBank/DDBJ whole genome shotgun (WGS) entry which is preliminary data.</text>
</comment>
<reference evidence="1 2" key="2">
    <citation type="submission" date="2020-07" db="EMBL/GenBank/DDBJ databases">
        <title>Genome assembly of wild tea tree DASZ reveals pedigree and selection history of tea varieties.</title>
        <authorList>
            <person name="Zhang W."/>
        </authorList>
    </citation>
    <scope>NUCLEOTIDE SEQUENCE [LARGE SCALE GENOMIC DNA]</scope>
    <source>
        <strain evidence="2">cv. G240</strain>
        <tissue evidence="1">Leaf</tissue>
    </source>
</reference>
<keyword evidence="2" id="KW-1185">Reference proteome</keyword>
<dbReference type="AlphaFoldDB" id="A0A7J7FWJ5"/>
<reference evidence="2" key="1">
    <citation type="journal article" date="2020" name="Nat. Commun.">
        <title>Genome assembly of wild tea tree DASZ reveals pedigree and selection history of tea varieties.</title>
        <authorList>
            <person name="Zhang W."/>
            <person name="Zhang Y."/>
            <person name="Qiu H."/>
            <person name="Guo Y."/>
            <person name="Wan H."/>
            <person name="Zhang X."/>
            <person name="Scossa F."/>
            <person name="Alseekh S."/>
            <person name="Zhang Q."/>
            <person name="Wang P."/>
            <person name="Xu L."/>
            <person name="Schmidt M.H."/>
            <person name="Jia X."/>
            <person name="Li D."/>
            <person name="Zhu A."/>
            <person name="Guo F."/>
            <person name="Chen W."/>
            <person name="Ni D."/>
            <person name="Usadel B."/>
            <person name="Fernie A.R."/>
            <person name="Wen W."/>
        </authorList>
    </citation>
    <scope>NUCLEOTIDE SEQUENCE [LARGE SCALE GENOMIC DNA]</scope>
    <source>
        <strain evidence="2">cv. G240</strain>
    </source>
</reference>
<evidence type="ECO:0000313" key="2">
    <source>
        <dbReference type="Proteomes" id="UP000593564"/>
    </source>
</evidence>
<protein>
    <recommendedName>
        <fullName evidence="3">MULE transposase domain-containing protein</fullName>
    </recommendedName>
</protein>
<dbReference type="Proteomes" id="UP000593564">
    <property type="component" value="Unassembled WGS sequence"/>
</dbReference>
<evidence type="ECO:0008006" key="3">
    <source>
        <dbReference type="Google" id="ProtNLM"/>
    </source>
</evidence>
<name>A0A7J7FWJ5_CAMSI</name>
<dbReference type="PANTHER" id="PTHR31973">
    <property type="entry name" value="POLYPROTEIN, PUTATIVE-RELATED"/>
    <property type="match status" value="1"/>
</dbReference>
<evidence type="ECO:0000313" key="1">
    <source>
        <dbReference type="EMBL" id="KAF5932725.1"/>
    </source>
</evidence>
<proteinExistence type="predicted"/>
<gene>
    <name evidence="1" type="ORF">HYC85_028896</name>
</gene>
<accession>A0A7J7FWJ5</accession>
<dbReference type="EMBL" id="JACBKZ010000014">
    <property type="protein sequence ID" value="KAF5932725.1"/>
    <property type="molecule type" value="Genomic_DNA"/>
</dbReference>